<keyword evidence="10" id="KW-1039">Host endosome</keyword>
<dbReference type="RefSeq" id="YP_004934017.1">
    <property type="nucleotide sequence ID" value="NC_016157.1"/>
</dbReference>
<evidence type="ECO:0000256" key="10">
    <source>
        <dbReference type="ARBA" id="ARBA00023046"/>
    </source>
</evidence>
<keyword evidence="2 15" id="KW-0597">Phosphoprotein</keyword>
<dbReference type="GO" id="GO:0005198">
    <property type="term" value="F:structural molecule activity"/>
    <property type="evidence" value="ECO:0007669"/>
    <property type="project" value="UniProtKB-UniRule"/>
</dbReference>
<evidence type="ECO:0000256" key="14">
    <source>
        <dbReference type="ARBA" id="ARBA00023296"/>
    </source>
</evidence>
<evidence type="ECO:0000256" key="15">
    <source>
        <dbReference type="HAMAP-Rule" id="MF_04003"/>
    </source>
</evidence>
<feature type="disulfide bond" evidence="15">
    <location>
        <begin position="19"/>
        <end position="25"/>
    </location>
</feature>
<evidence type="ECO:0000313" key="16">
    <source>
        <dbReference type="EMBL" id="BAL14432.1"/>
    </source>
</evidence>
<dbReference type="EMBL" id="AB646346">
    <property type="protein sequence ID" value="BAL14432.1"/>
    <property type="molecule type" value="Genomic_DNA"/>
</dbReference>
<accession>G5ELP4</accession>
<comment type="subcellular location">
    <subcellularLocation>
        <location evidence="15">Virion</location>
    </subcellularLocation>
    <subcellularLocation>
        <location evidence="15">Host nucleus</location>
    </subcellularLocation>
</comment>
<keyword evidence="13 15" id="KW-1015">Disulfide bond</keyword>
<evidence type="ECO:0000256" key="9">
    <source>
        <dbReference type="ARBA" id="ARBA00022952"/>
    </source>
</evidence>
<dbReference type="Pfam" id="PF00513">
    <property type="entry name" value="Late_protein_L2"/>
    <property type="match status" value="1"/>
</dbReference>
<comment type="caution">
    <text evidence="15">Lacks conserved residue(s) required for the propagation of feature annotation.</text>
</comment>
<comment type="similarity">
    <text evidence="15">Belongs to the papillomaviridae L2 protein family.</text>
</comment>
<evidence type="ECO:0000256" key="6">
    <source>
        <dbReference type="ARBA" id="ARBA00022812"/>
    </source>
</evidence>
<comment type="function">
    <text evidence="15">Minor protein of the capsid that localizes along the inner surface of the virion, within the central cavities beneath the L1 pentamers. Plays a role in capsid stabilization through interaction with the major capsid protein L1. Once the virion enters the host cell, L2 escorts the genomic DNA into the nucleus by promoting escape from the endosomal compartments and traffic through the host Golgi network. Mechanistically, the C-terminus of L2 possesses a cell-penetrating peptide that protudes from the host endosome, interacts with host cytoplasmic retromer cargo and thereby mediates the capsid delivery to the host trans-Golgi network. Plays a role through its interaction with host dynein in the intracellular microtubule-dependent transport of viral capsid toward the nucleus. Mediates the viral genome import into the nucleus through binding to host importins. Once within the nucleus, L2 localizes viral genomes to host PML bodies in order to activate early gene expression for establishment of infection. Later on, promotes late gene expression by interacting with the viral E2 protein and by inhibiting its transcriptional activation functions. During virion assembly, encapsidates the genome by direct interaction with the viral DNA.</text>
</comment>
<keyword evidence="7 15" id="KW-0946">Virion</keyword>
<dbReference type="GeneID" id="11294418"/>
<dbReference type="GO" id="GO:0043657">
    <property type="term" value="C:host cell"/>
    <property type="evidence" value="ECO:0007669"/>
    <property type="project" value="GOC"/>
</dbReference>
<keyword evidence="12 15" id="KW-0238">DNA-binding</keyword>
<dbReference type="KEGG" id="vg:11294418"/>
<dbReference type="GO" id="GO:0075521">
    <property type="term" value="P:microtubule-dependent intracellular transport of viral material towards nucleus"/>
    <property type="evidence" value="ECO:0007669"/>
    <property type="project" value="UniProtKB-UniRule"/>
</dbReference>
<evidence type="ECO:0000256" key="8">
    <source>
        <dbReference type="ARBA" id="ARBA00022921"/>
    </source>
</evidence>
<keyword evidence="14 15" id="KW-1160">Virus entry into host cell</keyword>
<comment type="PTM">
    <text evidence="15">Highly phosphorylated.</text>
</comment>
<dbReference type="GO" id="GO:0019028">
    <property type="term" value="C:viral capsid"/>
    <property type="evidence" value="ECO:0007669"/>
    <property type="project" value="UniProtKB-UniRule"/>
</dbReference>
<evidence type="ECO:0000256" key="5">
    <source>
        <dbReference type="ARBA" id="ARBA00022581"/>
    </source>
</evidence>
<name>G5ELP4_9PAPI</name>
<keyword evidence="3 15" id="KW-0167">Capsid protein</keyword>
<dbReference type="GO" id="GO:0075732">
    <property type="term" value="P:viral penetration into host nucleus"/>
    <property type="evidence" value="ECO:0007669"/>
    <property type="project" value="UniProtKB-KW"/>
</dbReference>
<evidence type="ECO:0000256" key="1">
    <source>
        <dbReference type="ARBA" id="ARBA00022524"/>
    </source>
</evidence>
<comment type="subunit">
    <text evidence="15">Interacts with major capsid protein L1. Interacts with E2; this interaction inhibits E2 transcriptional activity but not the DNA replication function E2. Interacts with host HSPA8; this interaction is required for L2 nuclear translocation. Interacts with host importins KPNB2 and KPNB3. Forms a complex with importin alpha2-beta1 heterodimers via interaction with the importin alpha2 adapter. Interacts with host DYNLT1; this interaction is essential for virus intracellular transport during entry. Interacts (via C-terminus) with host retromer subunits VPS35 AND VPS29.</text>
</comment>
<gene>
    <name evidence="16" type="primary">HpV126gp6</name>
    <name evidence="15" type="synonym">L2</name>
</gene>
<keyword evidence="6" id="KW-1040">Host Golgi apparatus</keyword>
<evidence type="ECO:0000256" key="12">
    <source>
        <dbReference type="ARBA" id="ARBA00023125"/>
    </source>
</evidence>
<evidence type="ECO:0000256" key="4">
    <source>
        <dbReference type="ARBA" id="ARBA00022562"/>
    </source>
</evidence>
<dbReference type="HAMAP" id="MF_04003">
    <property type="entry name" value="PPV_L2"/>
    <property type="match status" value="1"/>
</dbReference>
<keyword evidence="5 15" id="KW-0945">Host-virus interaction</keyword>
<keyword evidence="9 15" id="KW-1177">Microtubular inwards viral transport</keyword>
<evidence type="ECO:0000256" key="7">
    <source>
        <dbReference type="ARBA" id="ARBA00022844"/>
    </source>
</evidence>
<protein>
    <recommendedName>
        <fullName evidence="15">Minor capsid protein L2</fullName>
    </recommendedName>
</protein>
<dbReference type="GO" id="GO:0046718">
    <property type="term" value="P:symbiont entry into host cell"/>
    <property type="evidence" value="ECO:0007669"/>
    <property type="project" value="UniProtKB-KW"/>
</dbReference>
<evidence type="ECO:0000313" key="17">
    <source>
        <dbReference type="Proteomes" id="UP000103855"/>
    </source>
</evidence>
<dbReference type="GO" id="GO:0042025">
    <property type="term" value="C:host cell nucleus"/>
    <property type="evidence" value="ECO:0007669"/>
    <property type="project" value="UniProtKB-SubCell"/>
</dbReference>
<keyword evidence="1 15" id="KW-1163">Viral penetration into host nucleus</keyword>
<evidence type="ECO:0000256" key="13">
    <source>
        <dbReference type="ARBA" id="ARBA00023157"/>
    </source>
</evidence>
<dbReference type="Proteomes" id="UP000103855">
    <property type="component" value="Segment"/>
</dbReference>
<evidence type="ECO:0000256" key="11">
    <source>
        <dbReference type="ARBA" id="ARBA00023120"/>
    </source>
</evidence>
<keyword evidence="11 15" id="KW-1176">Cytoplasmic inwards viral transport</keyword>
<keyword evidence="17" id="KW-1185">Reference proteome</keyword>
<dbReference type="InterPro" id="IPR000784">
    <property type="entry name" value="Late_L2"/>
</dbReference>
<keyword evidence="8 15" id="KW-0426">Late protein</keyword>
<evidence type="ECO:0000256" key="2">
    <source>
        <dbReference type="ARBA" id="ARBA00022553"/>
    </source>
</evidence>
<organism evidence="16 17">
    <name type="scientific">Human papillomavirus 126</name>
    <dbReference type="NCBI Taxonomy" id="1055684"/>
    <lineage>
        <taxon>Viruses</taxon>
        <taxon>Monodnaviria</taxon>
        <taxon>Shotokuvirae</taxon>
        <taxon>Cossaviricota</taxon>
        <taxon>Papovaviricetes</taxon>
        <taxon>Zurhausenvirales</taxon>
        <taxon>Papillomaviridae</taxon>
        <taxon>Firstpapillomavirinae</taxon>
        <taxon>Gammapapillomavirus</taxon>
        <taxon>Gammapapillomavirus 11</taxon>
    </lineage>
</organism>
<keyword evidence="4 15" id="KW-1048">Host nucleus</keyword>
<evidence type="ECO:0000256" key="3">
    <source>
        <dbReference type="ARBA" id="ARBA00022561"/>
    </source>
</evidence>
<dbReference type="GO" id="GO:0003677">
    <property type="term" value="F:DNA binding"/>
    <property type="evidence" value="ECO:0007669"/>
    <property type="project" value="UniProtKB-UniRule"/>
</dbReference>
<dbReference type="OrthoDB" id="8047at10239"/>
<reference evidence="16 17" key="1">
    <citation type="journal article" date="2012" name="Virology">
        <title>Molecular cloning and characterization of a novel human papillomavirus, HPV 126, isolated from a flat wart-like lesion with intracytoplasmic inclusion bodies and a peculiar distribution of Ki-67 and p53.</title>
        <authorList>
            <person name="Egawa N."/>
            <person name="Kawai K."/>
            <person name="Egawa K."/>
            <person name="Honda Y."/>
            <person name="Kanekura T."/>
            <person name="Kiyono T."/>
        </authorList>
    </citation>
    <scope>NUCLEOTIDE SEQUENCE [LARGE SCALE GENOMIC DNA]</scope>
    <source>
        <strain evidence="16 17">HPV126</strain>
    </source>
</reference>
<sequence>MQRARRRPRASVQDIYRSCAQGGDCPTDVKNKVEGSTWADTLLKVFSSIVYFGGLGIGTGRGSGGSFGYRPFEGAQGTRPIETSVAPARPSIPTVDVVGPADILPIGPDAPAIVPLSEGLPETGIIDTPGAGPGLDSTIVNVTTTIDPTSEVIGIGEHPNLIPETADTSVIDIQTPPPPPKRILLDTSVTHTTEPSLSRASHTDADVNVFVNPMFDGYNIGDPEYIELERINEMAQFEIDAGPRESTPITSRAVTRARDLYNRYVQQAPTRRPDIVGLSLRPSVSQFENPAFDADVRDIFEEDVEAISAQGQMEGSPRLSATPTGTVRASRLLRKPGMTTRSGLEIGQRVHVYYDFSPIAKDTIELSTLGQTSNESTIVDELAVSSFIDPFELPVNGFEDIDLLDTLQEDFRNSQLLITAGTSVTEDLEIPTLPSGITFNVISNTDKVLSTSQFITNASAINIPSPTIPIGPSAALDVEYYDFDLHPSLRRRKRKRNMF</sequence>
<proteinExistence type="inferred from homology"/>